<feature type="chain" id="PRO_5045354117" evidence="1">
    <location>
        <begin position="21"/>
        <end position="176"/>
    </location>
</feature>
<keyword evidence="1" id="KW-0732">Signal</keyword>
<reference evidence="2 3" key="1">
    <citation type="journal article" date="2019" name="Int. J. Syst. Evol. Microbiol.">
        <title>The Global Catalogue of Microorganisms (GCM) 10K type strain sequencing project: providing services to taxonomists for standard genome sequencing and annotation.</title>
        <authorList>
            <consortium name="The Broad Institute Genomics Platform"/>
            <consortium name="The Broad Institute Genome Sequencing Center for Infectious Disease"/>
            <person name="Wu L."/>
            <person name="Ma J."/>
        </authorList>
    </citation>
    <scope>NUCLEOTIDE SEQUENCE [LARGE SCALE GENOMIC DNA]</scope>
    <source>
        <strain evidence="2 3">JCM 15421</strain>
    </source>
</reference>
<gene>
    <name evidence="2" type="ORF">GCM10009105_23670</name>
</gene>
<protein>
    <submittedName>
        <fullName evidence="2">Uncharacterized protein</fullName>
    </submittedName>
</protein>
<organism evidence="2 3">
    <name type="scientific">Dokdonella soli</name>
    <dbReference type="NCBI Taxonomy" id="529810"/>
    <lineage>
        <taxon>Bacteria</taxon>
        <taxon>Pseudomonadati</taxon>
        <taxon>Pseudomonadota</taxon>
        <taxon>Gammaproteobacteria</taxon>
        <taxon>Lysobacterales</taxon>
        <taxon>Rhodanobacteraceae</taxon>
        <taxon>Dokdonella</taxon>
    </lineage>
</organism>
<feature type="signal peptide" evidence="1">
    <location>
        <begin position="1"/>
        <end position="20"/>
    </location>
</feature>
<accession>A0ABN1ILJ8</accession>
<comment type="caution">
    <text evidence="2">The sequence shown here is derived from an EMBL/GenBank/DDBJ whole genome shotgun (WGS) entry which is preliminary data.</text>
</comment>
<dbReference type="Proteomes" id="UP001501523">
    <property type="component" value="Unassembled WGS sequence"/>
</dbReference>
<name>A0ABN1ILJ8_9GAMM</name>
<dbReference type="EMBL" id="BAAAEU010000010">
    <property type="protein sequence ID" value="GAA0716891.1"/>
    <property type="molecule type" value="Genomic_DNA"/>
</dbReference>
<evidence type="ECO:0000313" key="2">
    <source>
        <dbReference type="EMBL" id="GAA0716891.1"/>
    </source>
</evidence>
<proteinExistence type="predicted"/>
<dbReference type="RefSeq" id="WP_343791328.1">
    <property type="nucleotide sequence ID" value="NZ_BAAAEU010000010.1"/>
</dbReference>
<sequence length="176" mass="20064">MKLIIPFALVLFAMISPAAAKESKYHEVVNASSQDRLEQLVVMVQGEMKPGGRYEFVKPDERKTIDAKFAEMLDLLKRKGSIEAMQQDEKVRLFNAQEMVNSILTRRDSDRVICENRTPIGSHIPQTSCHTYGQAEEARHDTVKKMMDWDHIACVDSKTSEQCMHKPHVRGPGEHL</sequence>
<keyword evidence="3" id="KW-1185">Reference proteome</keyword>
<evidence type="ECO:0000256" key="1">
    <source>
        <dbReference type="SAM" id="SignalP"/>
    </source>
</evidence>
<evidence type="ECO:0000313" key="3">
    <source>
        <dbReference type="Proteomes" id="UP001501523"/>
    </source>
</evidence>